<name>A0A3M7R9K7_BRAPC</name>
<reference evidence="2 3" key="1">
    <citation type="journal article" date="2018" name="Sci. Rep.">
        <title>Genomic signatures of local adaptation to the degree of environmental predictability in rotifers.</title>
        <authorList>
            <person name="Franch-Gras L."/>
            <person name="Hahn C."/>
            <person name="Garcia-Roger E.M."/>
            <person name="Carmona M.J."/>
            <person name="Serra M."/>
            <person name="Gomez A."/>
        </authorList>
    </citation>
    <scope>NUCLEOTIDE SEQUENCE [LARGE SCALE GENOMIC DNA]</scope>
    <source>
        <strain evidence="2">HYR1</strain>
    </source>
</reference>
<gene>
    <name evidence="2" type="ORF">BpHYR1_027036</name>
</gene>
<dbReference type="EMBL" id="REGN01003946">
    <property type="protein sequence ID" value="RNA19925.1"/>
    <property type="molecule type" value="Genomic_DNA"/>
</dbReference>
<dbReference type="Proteomes" id="UP000276133">
    <property type="component" value="Unassembled WGS sequence"/>
</dbReference>
<keyword evidence="1" id="KW-0812">Transmembrane</keyword>
<keyword evidence="1" id="KW-0472">Membrane</keyword>
<comment type="caution">
    <text evidence="2">The sequence shown here is derived from an EMBL/GenBank/DDBJ whole genome shotgun (WGS) entry which is preliminary data.</text>
</comment>
<keyword evidence="1" id="KW-1133">Transmembrane helix</keyword>
<protein>
    <submittedName>
        <fullName evidence="2">Uncharacterized protein</fullName>
    </submittedName>
</protein>
<sequence length="119" mass="14006">MFLLYLIGFTEILSNTIQKLQTKYYLIRIYKSRIYKYIKPIFMTVENLMKQVQKITTNKKPASSRLSFFHATHSFKLKNNLMKKIDMVTIMKIGHLTIVTMLSLLYLSYLNQSGKNGID</sequence>
<feature type="transmembrane region" description="Helical" evidence="1">
    <location>
        <begin position="85"/>
        <end position="109"/>
    </location>
</feature>
<accession>A0A3M7R9K7</accession>
<evidence type="ECO:0000313" key="2">
    <source>
        <dbReference type="EMBL" id="RNA19925.1"/>
    </source>
</evidence>
<evidence type="ECO:0000313" key="3">
    <source>
        <dbReference type="Proteomes" id="UP000276133"/>
    </source>
</evidence>
<proteinExistence type="predicted"/>
<organism evidence="2 3">
    <name type="scientific">Brachionus plicatilis</name>
    <name type="common">Marine rotifer</name>
    <name type="synonym">Brachionus muelleri</name>
    <dbReference type="NCBI Taxonomy" id="10195"/>
    <lineage>
        <taxon>Eukaryota</taxon>
        <taxon>Metazoa</taxon>
        <taxon>Spiralia</taxon>
        <taxon>Gnathifera</taxon>
        <taxon>Rotifera</taxon>
        <taxon>Eurotatoria</taxon>
        <taxon>Monogononta</taxon>
        <taxon>Pseudotrocha</taxon>
        <taxon>Ploima</taxon>
        <taxon>Brachionidae</taxon>
        <taxon>Brachionus</taxon>
    </lineage>
</organism>
<keyword evidence="3" id="KW-1185">Reference proteome</keyword>
<dbReference type="AlphaFoldDB" id="A0A3M7R9K7"/>
<evidence type="ECO:0000256" key="1">
    <source>
        <dbReference type="SAM" id="Phobius"/>
    </source>
</evidence>